<organism evidence="2 3">
    <name type="scientific">Kitasatospora xanthocidica</name>
    <dbReference type="NCBI Taxonomy" id="83382"/>
    <lineage>
        <taxon>Bacteria</taxon>
        <taxon>Bacillati</taxon>
        <taxon>Actinomycetota</taxon>
        <taxon>Actinomycetes</taxon>
        <taxon>Kitasatosporales</taxon>
        <taxon>Streptomycetaceae</taxon>
        <taxon>Kitasatospora</taxon>
    </lineage>
</organism>
<accession>A0A372ZUX9</accession>
<dbReference type="AlphaFoldDB" id="A0A372ZUX9"/>
<protein>
    <submittedName>
        <fullName evidence="2">Uncharacterized protein</fullName>
    </submittedName>
</protein>
<gene>
    <name evidence="2" type="ORF">DR950_16915</name>
</gene>
<evidence type="ECO:0000313" key="3">
    <source>
        <dbReference type="Proteomes" id="UP000263377"/>
    </source>
</evidence>
<keyword evidence="3" id="KW-1185">Reference proteome</keyword>
<proteinExistence type="predicted"/>
<sequence>MARTVRHPRDRSRAVRHHNREVAGVTGVLLLAVCLYSVVIEPNPWLWFGWAVLLLVCVALFTVRP</sequence>
<dbReference type="EMBL" id="QVIG01000001">
    <property type="protein sequence ID" value="RGD59242.1"/>
    <property type="molecule type" value="Genomic_DNA"/>
</dbReference>
<keyword evidence="1" id="KW-0472">Membrane</keyword>
<evidence type="ECO:0000313" key="2">
    <source>
        <dbReference type="EMBL" id="RGD59242.1"/>
    </source>
</evidence>
<name>A0A372ZUX9_9ACTN</name>
<evidence type="ECO:0000256" key="1">
    <source>
        <dbReference type="SAM" id="Phobius"/>
    </source>
</evidence>
<feature type="transmembrane region" description="Helical" evidence="1">
    <location>
        <begin position="21"/>
        <end position="39"/>
    </location>
</feature>
<reference evidence="2 3" key="1">
    <citation type="submission" date="2018-08" db="EMBL/GenBank/DDBJ databases">
        <title>Diversity &amp; Physiological Properties of Lignin-Decomposing Actinobacteria from Soil.</title>
        <authorList>
            <person name="Roh S.G."/>
            <person name="Kim S.B."/>
        </authorList>
    </citation>
    <scope>NUCLEOTIDE SEQUENCE [LARGE SCALE GENOMIC DNA]</scope>
    <source>
        <strain evidence="2 3">MMS17-GH009</strain>
    </source>
</reference>
<dbReference type="RefSeq" id="WP_074000847.1">
    <property type="nucleotide sequence ID" value="NZ_QVIG01000001.1"/>
</dbReference>
<keyword evidence="1" id="KW-0812">Transmembrane</keyword>
<keyword evidence="1" id="KW-1133">Transmembrane helix</keyword>
<feature type="transmembrane region" description="Helical" evidence="1">
    <location>
        <begin position="45"/>
        <end position="63"/>
    </location>
</feature>
<dbReference type="Proteomes" id="UP000263377">
    <property type="component" value="Unassembled WGS sequence"/>
</dbReference>
<comment type="caution">
    <text evidence="2">The sequence shown here is derived from an EMBL/GenBank/DDBJ whole genome shotgun (WGS) entry which is preliminary data.</text>
</comment>